<dbReference type="EMBL" id="AVOT02001946">
    <property type="protein sequence ID" value="MBW0468700.1"/>
    <property type="molecule type" value="Genomic_DNA"/>
</dbReference>
<accession>A0A9Q3GIV5</accession>
<sequence>MRPNFKIEAGKDSWVEIRAANVNKAMGIQHIIQEAFIADAPFLGGISIGDSGADEPMHSTMNAYNFWSVVVGNTVQNSNAKIHFPSYRVTNGYLKDWANKVAKWQAEKDEE</sequence>
<comment type="caution">
    <text evidence="1">The sequence shown here is derived from an EMBL/GenBank/DDBJ whole genome shotgun (WGS) entry which is preliminary data.</text>
</comment>
<dbReference type="InterPro" id="IPR036412">
    <property type="entry name" value="HAD-like_sf"/>
</dbReference>
<dbReference type="AlphaFoldDB" id="A0A9Q3GIV5"/>
<evidence type="ECO:0000313" key="1">
    <source>
        <dbReference type="EMBL" id="MBW0468700.1"/>
    </source>
</evidence>
<reference evidence="1" key="1">
    <citation type="submission" date="2021-03" db="EMBL/GenBank/DDBJ databases">
        <title>Draft genome sequence of rust myrtle Austropuccinia psidii MF-1, a brazilian biotype.</title>
        <authorList>
            <person name="Quecine M.C."/>
            <person name="Pachon D.M.R."/>
            <person name="Bonatelli M.L."/>
            <person name="Correr F.H."/>
            <person name="Franceschini L.M."/>
            <person name="Leite T.F."/>
            <person name="Margarido G.R.A."/>
            <person name="Almeida C.A."/>
            <person name="Ferrarezi J.A."/>
            <person name="Labate C.A."/>
        </authorList>
    </citation>
    <scope>NUCLEOTIDE SEQUENCE</scope>
    <source>
        <strain evidence="1">MF-1</strain>
    </source>
</reference>
<protein>
    <submittedName>
        <fullName evidence="1">Uncharacterized protein</fullName>
    </submittedName>
</protein>
<dbReference type="Proteomes" id="UP000765509">
    <property type="component" value="Unassembled WGS sequence"/>
</dbReference>
<name>A0A9Q3GIV5_9BASI</name>
<keyword evidence="2" id="KW-1185">Reference proteome</keyword>
<dbReference type="Gene3D" id="3.40.50.1000">
    <property type="entry name" value="HAD superfamily/HAD-like"/>
    <property type="match status" value="1"/>
</dbReference>
<dbReference type="SUPFAM" id="SSF56784">
    <property type="entry name" value="HAD-like"/>
    <property type="match status" value="1"/>
</dbReference>
<organism evidence="1 2">
    <name type="scientific">Austropuccinia psidii MF-1</name>
    <dbReference type="NCBI Taxonomy" id="1389203"/>
    <lineage>
        <taxon>Eukaryota</taxon>
        <taxon>Fungi</taxon>
        <taxon>Dikarya</taxon>
        <taxon>Basidiomycota</taxon>
        <taxon>Pucciniomycotina</taxon>
        <taxon>Pucciniomycetes</taxon>
        <taxon>Pucciniales</taxon>
        <taxon>Sphaerophragmiaceae</taxon>
        <taxon>Austropuccinia</taxon>
    </lineage>
</organism>
<gene>
    <name evidence="1" type="ORF">O181_008415</name>
</gene>
<evidence type="ECO:0000313" key="2">
    <source>
        <dbReference type="Proteomes" id="UP000765509"/>
    </source>
</evidence>
<dbReference type="InterPro" id="IPR023214">
    <property type="entry name" value="HAD_sf"/>
</dbReference>
<proteinExistence type="predicted"/>